<sequence>HPRGPADNGLPACLETKARCGSDISVRSDWTAEIDPIGSTREGWGQTLAAPFSLFHSQSPFSSFSFGDRACVGDDGGRKSRRDSTLFSPSFPLGFSSPTPRWARFRAAIRSKAATVSCGDAPTRDRAEPAKGGCTTALIWCGDTADARPRLSQQSRKEGTTGVHVVARRCRRCKTGADRRCFSDEGRTRTLLEPKFDPEGYVEASEDHISQGKPRLRSFK</sequence>
<accession>A0A0D9WKD7</accession>
<dbReference type="AlphaFoldDB" id="A0A0D9WKD7"/>
<reference evidence="1 2" key="1">
    <citation type="submission" date="2012-08" db="EMBL/GenBank/DDBJ databases">
        <title>Oryza genome evolution.</title>
        <authorList>
            <person name="Wing R.A."/>
        </authorList>
    </citation>
    <scope>NUCLEOTIDE SEQUENCE</scope>
</reference>
<reference evidence="2" key="2">
    <citation type="submission" date="2013-12" db="EMBL/GenBank/DDBJ databases">
        <authorList>
            <person name="Yu Y."/>
            <person name="Lee S."/>
            <person name="de Baynast K."/>
            <person name="Wissotski M."/>
            <person name="Liu L."/>
            <person name="Talag J."/>
            <person name="Goicoechea J."/>
            <person name="Angelova A."/>
            <person name="Jetty R."/>
            <person name="Kudrna D."/>
            <person name="Golser W."/>
            <person name="Rivera L."/>
            <person name="Zhang J."/>
            <person name="Wing R."/>
        </authorList>
    </citation>
    <scope>NUCLEOTIDE SEQUENCE</scope>
</reference>
<dbReference type="EnsemblPlants" id="LPERR05G23270.1">
    <property type="protein sequence ID" value="LPERR05G23270.1"/>
    <property type="gene ID" value="LPERR05G23270"/>
</dbReference>
<organism evidence="1 2">
    <name type="scientific">Leersia perrieri</name>
    <dbReference type="NCBI Taxonomy" id="77586"/>
    <lineage>
        <taxon>Eukaryota</taxon>
        <taxon>Viridiplantae</taxon>
        <taxon>Streptophyta</taxon>
        <taxon>Embryophyta</taxon>
        <taxon>Tracheophyta</taxon>
        <taxon>Spermatophyta</taxon>
        <taxon>Magnoliopsida</taxon>
        <taxon>Liliopsida</taxon>
        <taxon>Poales</taxon>
        <taxon>Poaceae</taxon>
        <taxon>BOP clade</taxon>
        <taxon>Oryzoideae</taxon>
        <taxon>Oryzeae</taxon>
        <taxon>Oryzinae</taxon>
        <taxon>Leersia</taxon>
    </lineage>
</organism>
<keyword evidence="2" id="KW-1185">Reference proteome</keyword>
<evidence type="ECO:0000313" key="2">
    <source>
        <dbReference type="Proteomes" id="UP000032180"/>
    </source>
</evidence>
<evidence type="ECO:0000313" key="1">
    <source>
        <dbReference type="EnsemblPlants" id="LPERR05G23270.1"/>
    </source>
</evidence>
<protein>
    <submittedName>
        <fullName evidence="1">Uncharacterized protein</fullName>
    </submittedName>
</protein>
<proteinExistence type="predicted"/>
<dbReference type="Proteomes" id="UP000032180">
    <property type="component" value="Chromosome 5"/>
</dbReference>
<reference evidence="1" key="3">
    <citation type="submission" date="2015-04" db="UniProtKB">
        <authorList>
            <consortium name="EnsemblPlants"/>
        </authorList>
    </citation>
    <scope>IDENTIFICATION</scope>
</reference>
<dbReference type="Gramene" id="LPERR05G23270.1">
    <property type="protein sequence ID" value="LPERR05G23270.1"/>
    <property type="gene ID" value="LPERR05G23270"/>
</dbReference>
<name>A0A0D9WKD7_9ORYZ</name>
<dbReference type="HOGENOM" id="CLU_1258957_0_0_1"/>